<sequence>MSKRTELAELAHQAKTASMNAFIRRDVENKKLTKRSVFVKLIAFKKEPIKQIDKRSSFSITIEHVLATIE</sequence>
<keyword evidence="2" id="KW-1185">Reference proteome</keyword>
<proteinExistence type="predicted"/>
<dbReference type="EMBL" id="JYDH01000072">
    <property type="protein sequence ID" value="KRY34101.1"/>
    <property type="molecule type" value="Genomic_DNA"/>
</dbReference>
<evidence type="ECO:0000313" key="1">
    <source>
        <dbReference type="EMBL" id="KRY34101.1"/>
    </source>
</evidence>
<protein>
    <submittedName>
        <fullName evidence="1">Uncharacterized protein</fullName>
    </submittedName>
</protein>
<reference evidence="1 2" key="1">
    <citation type="submission" date="2015-01" db="EMBL/GenBank/DDBJ databases">
        <title>Evolution of Trichinella species and genotypes.</title>
        <authorList>
            <person name="Korhonen P.K."/>
            <person name="Edoardo P."/>
            <person name="Giuseppe L.R."/>
            <person name="Gasser R.B."/>
        </authorList>
    </citation>
    <scope>NUCLEOTIDE SEQUENCE [LARGE SCALE GENOMIC DNA]</scope>
    <source>
        <strain evidence="1">ISS3</strain>
    </source>
</reference>
<name>A0A0V1BAQ4_TRISP</name>
<organism evidence="1 2">
    <name type="scientific">Trichinella spiralis</name>
    <name type="common">Trichina worm</name>
    <dbReference type="NCBI Taxonomy" id="6334"/>
    <lineage>
        <taxon>Eukaryota</taxon>
        <taxon>Metazoa</taxon>
        <taxon>Ecdysozoa</taxon>
        <taxon>Nematoda</taxon>
        <taxon>Enoplea</taxon>
        <taxon>Dorylaimia</taxon>
        <taxon>Trichinellida</taxon>
        <taxon>Trichinellidae</taxon>
        <taxon>Trichinella</taxon>
    </lineage>
</organism>
<comment type="caution">
    <text evidence="1">The sequence shown here is derived from an EMBL/GenBank/DDBJ whole genome shotgun (WGS) entry which is preliminary data.</text>
</comment>
<dbReference type="AlphaFoldDB" id="A0A0V1BAQ4"/>
<evidence type="ECO:0000313" key="2">
    <source>
        <dbReference type="Proteomes" id="UP000054776"/>
    </source>
</evidence>
<dbReference type="Proteomes" id="UP000054776">
    <property type="component" value="Unassembled WGS sequence"/>
</dbReference>
<dbReference type="InParanoid" id="A0A0V1BAQ4"/>
<accession>A0A0V1BAQ4</accession>
<gene>
    <name evidence="1" type="ORF">T01_10175</name>
</gene>